<dbReference type="InterPro" id="IPR011032">
    <property type="entry name" value="GroES-like_sf"/>
</dbReference>
<dbReference type="InterPro" id="IPR013149">
    <property type="entry name" value="ADH-like_C"/>
</dbReference>
<proteinExistence type="predicted"/>
<evidence type="ECO:0000256" key="1">
    <source>
        <dbReference type="ARBA" id="ARBA00023002"/>
    </source>
</evidence>
<protein>
    <submittedName>
        <fullName evidence="3">Sorbitol dehydrogenase</fullName>
        <ecNumber evidence="3">1.1.1.14</ecNumber>
    </submittedName>
</protein>
<evidence type="ECO:0000313" key="3">
    <source>
        <dbReference type="EMBL" id="AOS98139.1"/>
    </source>
</evidence>
<dbReference type="Gene3D" id="3.40.50.720">
    <property type="entry name" value="NAD(P)-binding Rossmann-like Domain"/>
    <property type="match status" value="1"/>
</dbReference>
<dbReference type="RefSeq" id="WP_083260996.1">
    <property type="nucleotide sequence ID" value="NZ_CP014143.1"/>
</dbReference>
<reference evidence="4" key="1">
    <citation type="submission" date="2016-01" db="EMBL/GenBank/DDBJ databases">
        <title>Complete genome sequence of Microbulbifer sp. CCB-MM1, a halophile isolated from Matang Mangrove Forest, Perak.</title>
        <authorList>
            <person name="Moh T.H."/>
            <person name="Dinesh B."/>
            <person name="Lau N.-S."/>
            <person name="Go F."/>
            <person name="Alexander Chong S.-C."/>
        </authorList>
    </citation>
    <scope>NUCLEOTIDE SEQUENCE [LARGE SCALE GENOMIC DNA]</scope>
    <source>
        <strain evidence="4">CCB-MM1</strain>
    </source>
</reference>
<keyword evidence="4" id="KW-1185">Reference proteome</keyword>
<dbReference type="Pfam" id="PF00107">
    <property type="entry name" value="ADH_zinc_N"/>
    <property type="match status" value="1"/>
</dbReference>
<evidence type="ECO:0000259" key="2">
    <source>
        <dbReference type="SMART" id="SM00829"/>
    </source>
</evidence>
<dbReference type="InterPro" id="IPR013154">
    <property type="entry name" value="ADH-like_N"/>
</dbReference>
<keyword evidence="1 3" id="KW-0560">Oxidoreductase</keyword>
<evidence type="ECO:0000313" key="4">
    <source>
        <dbReference type="Proteomes" id="UP000095672"/>
    </source>
</evidence>
<dbReference type="Gene3D" id="3.90.180.10">
    <property type="entry name" value="Medium-chain alcohol dehydrogenases, catalytic domain"/>
    <property type="match status" value="1"/>
</dbReference>
<dbReference type="EMBL" id="CP014143">
    <property type="protein sequence ID" value="AOS98139.1"/>
    <property type="molecule type" value="Genomic_DNA"/>
</dbReference>
<dbReference type="PANTHER" id="PTHR43189:SF1">
    <property type="entry name" value="ZINC-TYPE ALCOHOL DEHYDROGENASE-LIKE PROTEIN C1198.01"/>
    <property type="match status" value="1"/>
</dbReference>
<gene>
    <name evidence="3" type="primary">gutB</name>
    <name evidence="3" type="ORF">AUP74_02744</name>
</gene>
<dbReference type="PATRIC" id="fig|1769779.3.peg.2738"/>
<dbReference type="SUPFAM" id="SSF50129">
    <property type="entry name" value="GroES-like"/>
    <property type="match status" value="1"/>
</dbReference>
<dbReference type="Pfam" id="PF08240">
    <property type="entry name" value="ADH_N"/>
    <property type="match status" value="1"/>
</dbReference>
<dbReference type="STRING" id="1769779.AUP74_02744"/>
<dbReference type="AlphaFoldDB" id="A0A1C9WAF0"/>
<feature type="domain" description="Enoyl reductase (ER)" evidence="2">
    <location>
        <begin position="2"/>
        <end position="341"/>
    </location>
</feature>
<dbReference type="SMART" id="SM00829">
    <property type="entry name" value="PKS_ER"/>
    <property type="match status" value="1"/>
</dbReference>
<dbReference type="CDD" id="cd08262">
    <property type="entry name" value="Zn_ADH8"/>
    <property type="match status" value="1"/>
</dbReference>
<dbReference type="EC" id="1.1.1.14" evidence="3"/>
<dbReference type="GO" id="GO:0003939">
    <property type="term" value="F:L-iditol 2-dehydrogenase (NAD+) activity"/>
    <property type="evidence" value="ECO:0007669"/>
    <property type="project" value="UniProtKB-EC"/>
</dbReference>
<dbReference type="InterPro" id="IPR036291">
    <property type="entry name" value="NAD(P)-bd_dom_sf"/>
</dbReference>
<dbReference type="Proteomes" id="UP000095672">
    <property type="component" value="Chromosome"/>
</dbReference>
<name>A0A1C9WAF0_9GAMM</name>
<dbReference type="KEGG" id="micc:AUP74_02744"/>
<dbReference type="InterPro" id="IPR020843">
    <property type="entry name" value="ER"/>
</dbReference>
<sequence length="356" mass="38355">MSTMQSVVLRSGKIQLEKAEMPTPGPGQVLVKSLACGICGSDLHLTRHTEDVLNLYKSLGLMDPDQSNDVGIMLGHEFSGEVVEYGPETEGKLPIGTRITSAPVLMTMNGAGIGVTPGINGAYSEYFLVDEDLMLELPEGVSPEAAATTEPLAVGLHSVNRSAITPEDVALVAGCGPIGLATIAALQMRGIKHIIASDPQDSSRQLALEFGATQAVNPKDDDEVKLASSLLEDGRLVIFECVGIHQLLRNFIERAPQKACLVITGVHTTETQVNFAFATVKELDIIFSYYYSPEEFAECLKAIADGKFNWRAMLTGKVGIDGVEQAFETLMQPNSHVKVIIEPWRKGELETTSKRG</sequence>
<dbReference type="SUPFAM" id="SSF51735">
    <property type="entry name" value="NAD(P)-binding Rossmann-fold domains"/>
    <property type="match status" value="1"/>
</dbReference>
<dbReference type="OrthoDB" id="9773078at2"/>
<organism evidence="3 4">
    <name type="scientific">Microbulbifer aggregans</name>
    <dbReference type="NCBI Taxonomy" id="1769779"/>
    <lineage>
        <taxon>Bacteria</taxon>
        <taxon>Pseudomonadati</taxon>
        <taxon>Pseudomonadota</taxon>
        <taxon>Gammaproteobacteria</taxon>
        <taxon>Cellvibrionales</taxon>
        <taxon>Microbulbiferaceae</taxon>
        <taxon>Microbulbifer</taxon>
    </lineage>
</organism>
<dbReference type="PANTHER" id="PTHR43189">
    <property type="entry name" value="ZINC-TYPE ALCOHOL DEHYDROGENASE-LIKE PROTEIN C1198.01-RELATED"/>
    <property type="match status" value="1"/>
</dbReference>
<accession>A0A1C9WAF0</accession>